<feature type="transmembrane region" description="Helical" evidence="1">
    <location>
        <begin position="54"/>
        <end position="77"/>
    </location>
</feature>
<evidence type="ECO:0000313" key="3">
    <source>
        <dbReference type="Proteomes" id="UP000032233"/>
    </source>
</evidence>
<name>A0A0D2J742_9BACT</name>
<gene>
    <name evidence="2" type="ORF">X474_25025</name>
</gene>
<dbReference type="STRING" id="1429043.X474_25025"/>
<dbReference type="RefSeq" id="WP_044352131.1">
    <property type="nucleotide sequence ID" value="NZ_AZAC01000056.1"/>
</dbReference>
<evidence type="ECO:0000313" key="2">
    <source>
        <dbReference type="EMBL" id="KIX11491.1"/>
    </source>
</evidence>
<keyword evidence="1" id="KW-0812">Transmembrane</keyword>
<sequence>MRGIIFRWIISAGGLLLVSYLFDGIKVASVGWAFIAAIFLGIFNAMIRPVVFLLTLPINVLTMGLFTLVINGLMLFLTGKLLAGFSVEGFWSAVGGALVLSLISLFANSSVNENGRVDVVQMRRRSSGRWERLK</sequence>
<dbReference type="InParanoid" id="A0A0D2J742"/>
<organism evidence="2 3">
    <name type="scientific">Dethiosulfatarculus sandiegensis</name>
    <dbReference type="NCBI Taxonomy" id="1429043"/>
    <lineage>
        <taxon>Bacteria</taxon>
        <taxon>Pseudomonadati</taxon>
        <taxon>Thermodesulfobacteriota</taxon>
        <taxon>Desulfarculia</taxon>
        <taxon>Desulfarculales</taxon>
        <taxon>Desulfarculaceae</taxon>
        <taxon>Dethiosulfatarculus</taxon>
    </lineage>
</organism>
<protein>
    <submittedName>
        <fullName evidence="2">Membrane protein</fullName>
    </submittedName>
</protein>
<dbReference type="PANTHER" id="PTHR37309">
    <property type="entry name" value="SLR0284 PROTEIN"/>
    <property type="match status" value="1"/>
</dbReference>
<dbReference type="Pfam" id="PF04020">
    <property type="entry name" value="Phage_holin_4_2"/>
    <property type="match status" value="1"/>
</dbReference>
<dbReference type="InterPro" id="IPR007165">
    <property type="entry name" value="Phage_holin_4_2"/>
</dbReference>
<proteinExistence type="predicted"/>
<feature type="transmembrane region" description="Helical" evidence="1">
    <location>
        <begin position="5"/>
        <end position="22"/>
    </location>
</feature>
<keyword evidence="1" id="KW-1133">Transmembrane helix</keyword>
<dbReference type="EMBL" id="AZAC01000056">
    <property type="protein sequence ID" value="KIX11491.1"/>
    <property type="molecule type" value="Genomic_DNA"/>
</dbReference>
<comment type="caution">
    <text evidence="2">The sequence shown here is derived from an EMBL/GenBank/DDBJ whole genome shotgun (WGS) entry which is preliminary data.</text>
</comment>
<accession>A0A0D2J742</accession>
<keyword evidence="1" id="KW-0472">Membrane</keyword>
<dbReference type="Proteomes" id="UP000032233">
    <property type="component" value="Unassembled WGS sequence"/>
</dbReference>
<evidence type="ECO:0000256" key="1">
    <source>
        <dbReference type="SAM" id="Phobius"/>
    </source>
</evidence>
<reference evidence="2 3" key="1">
    <citation type="submission" date="2013-11" db="EMBL/GenBank/DDBJ databases">
        <title>Metagenomic analysis of a methanogenic consortium involved in long chain n-alkane degradation.</title>
        <authorList>
            <person name="Davidova I.A."/>
            <person name="Callaghan A.V."/>
            <person name="Wawrik B."/>
            <person name="Pruitt S."/>
            <person name="Marks C."/>
            <person name="Duncan K.E."/>
            <person name="Suflita J.M."/>
        </authorList>
    </citation>
    <scope>NUCLEOTIDE SEQUENCE [LARGE SCALE GENOMIC DNA]</scope>
    <source>
        <strain evidence="2 3">SPR</strain>
    </source>
</reference>
<keyword evidence="3" id="KW-1185">Reference proteome</keyword>
<dbReference type="OrthoDB" id="9797048at2"/>
<dbReference type="PANTHER" id="PTHR37309:SF1">
    <property type="entry name" value="SLR0284 PROTEIN"/>
    <property type="match status" value="1"/>
</dbReference>
<feature type="transmembrane region" description="Helical" evidence="1">
    <location>
        <begin position="28"/>
        <end position="47"/>
    </location>
</feature>
<feature type="transmembrane region" description="Helical" evidence="1">
    <location>
        <begin position="89"/>
        <end position="107"/>
    </location>
</feature>
<dbReference type="AlphaFoldDB" id="A0A0D2J742"/>